<dbReference type="Gene3D" id="3.90.226.10">
    <property type="entry name" value="2-enoyl-CoA Hydratase, Chain A, domain 1"/>
    <property type="match status" value="1"/>
</dbReference>
<accession>A0A6A7BVF5</accession>
<dbReference type="AlphaFoldDB" id="A0A6A7BVF5"/>
<organism evidence="10 11">
    <name type="scientific">Piedraia hortae CBS 480.64</name>
    <dbReference type="NCBI Taxonomy" id="1314780"/>
    <lineage>
        <taxon>Eukaryota</taxon>
        <taxon>Fungi</taxon>
        <taxon>Dikarya</taxon>
        <taxon>Ascomycota</taxon>
        <taxon>Pezizomycotina</taxon>
        <taxon>Dothideomycetes</taxon>
        <taxon>Dothideomycetidae</taxon>
        <taxon>Capnodiales</taxon>
        <taxon>Piedraiaceae</taxon>
        <taxon>Piedraia</taxon>
    </lineage>
</organism>
<dbReference type="GO" id="GO:0006635">
    <property type="term" value="P:fatty acid beta-oxidation"/>
    <property type="evidence" value="ECO:0007669"/>
    <property type="project" value="UniProtKB-UniPathway"/>
</dbReference>
<dbReference type="PANTHER" id="PTHR43149">
    <property type="entry name" value="ENOYL-COA HYDRATASE"/>
    <property type="match status" value="1"/>
</dbReference>
<dbReference type="CDD" id="cd06558">
    <property type="entry name" value="crotonase-like"/>
    <property type="match status" value="1"/>
</dbReference>
<dbReference type="PANTHER" id="PTHR43149:SF1">
    <property type="entry name" value="DELTA(3,5)-DELTA(2,4)-DIENOYL-COA ISOMERASE, MITOCHONDRIAL"/>
    <property type="match status" value="1"/>
</dbReference>
<dbReference type="Proteomes" id="UP000799421">
    <property type="component" value="Unassembled WGS sequence"/>
</dbReference>
<keyword evidence="8" id="KW-0576">Peroxisome</keyword>
<proteinExistence type="inferred from homology"/>
<dbReference type="Gene3D" id="1.10.12.10">
    <property type="entry name" value="Lyase 2-enoyl-coa Hydratase, Chain A, domain 2"/>
    <property type="match status" value="1"/>
</dbReference>
<dbReference type="Pfam" id="PF00378">
    <property type="entry name" value="ECH_1"/>
    <property type="match status" value="1"/>
</dbReference>
<dbReference type="GO" id="GO:0005777">
    <property type="term" value="C:peroxisome"/>
    <property type="evidence" value="ECO:0007669"/>
    <property type="project" value="UniProtKB-SubCell"/>
</dbReference>
<keyword evidence="9 10" id="KW-0413">Isomerase</keyword>
<dbReference type="GO" id="GO:0051750">
    <property type="term" value="F:delta(3,5)-delta(2,4)-dienoyl-CoA isomerase activity"/>
    <property type="evidence" value="ECO:0007669"/>
    <property type="project" value="TreeGrafter"/>
</dbReference>
<dbReference type="OrthoDB" id="14970at2759"/>
<reference evidence="10" key="1">
    <citation type="journal article" date="2020" name="Stud. Mycol.">
        <title>101 Dothideomycetes genomes: a test case for predicting lifestyles and emergence of pathogens.</title>
        <authorList>
            <person name="Haridas S."/>
            <person name="Albert R."/>
            <person name="Binder M."/>
            <person name="Bloem J."/>
            <person name="Labutti K."/>
            <person name="Salamov A."/>
            <person name="Andreopoulos B."/>
            <person name="Baker S."/>
            <person name="Barry K."/>
            <person name="Bills G."/>
            <person name="Bluhm B."/>
            <person name="Cannon C."/>
            <person name="Castanera R."/>
            <person name="Culley D."/>
            <person name="Daum C."/>
            <person name="Ezra D."/>
            <person name="Gonzalez J."/>
            <person name="Henrissat B."/>
            <person name="Kuo A."/>
            <person name="Liang C."/>
            <person name="Lipzen A."/>
            <person name="Lutzoni F."/>
            <person name="Magnuson J."/>
            <person name="Mondo S."/>
            <person name="Nolan M."/>
            <person name="Ohm R."/>
            <person name="Pangilinan J."/>
            <person name="Park H.-J."/>
            <person name="Ramirez L."/>
            <person name="Alfaro M."/>
            <person name="Sun H."/>
            <person name="Tritt A."/>
            <person name="Yoshinaga Y."/>
            <person name="Zwiers L.-H."/>
            <person name="Turgeon B."/>
            <person name="Goodwin S."/>
            <person name="Spatafora J."/>
            <person name="Crous P."/>
            <person name="Grigoriev I."/>
        </authorList>
    </citation>
    <scope>NUCLEOTIDE SEQUENCE</scope>
    <source>
        <strain evidence="10">CBS 480.64</strain>
    </source>
</reference>
<name>A0A6A7BVF5_9PEZI</name>
<evidence type="ECO:0000256" key="3">
    <source>
        <dbReference type="ARBA" id="ARBA00005254"/>
    </source>
</evidence>
<dbReference type="InterPro" id="IPR001753">
    <property type="entry name" value="Enoyl-CoA_hydra/iso"/>
</dbReference>
<keyword evidence="5" id="KW-0007">Acetylation</keyword>
<evidence type="ECO:0000256" key="4">
    <source>
        <dbReference type="ARBA" id="ARBA00022832"/>
    </source>
</evidence>
<keyword evidence="6" id="KW-0843">Virulence</keyword>
<comment type="pathway">
    <text evidence="2">Lipid metabolism; fatty acid beta-oxidation.</text>
</comment>
<comment type="similarity">
    <text evidence="3">Belongs to the enoyl-CoA hydratase/isomerase family.</text>
</comment>
<evidence type="ECO:0000256" key="8">
    <source>
        <dbReference type="ARBA" id="ARBA00023140"/>
    </source>
</evidence>
<evidence type="ECO:0000256" key="6">
    <source>
        <dbReference type="ARBA" id="ARBA00023026"/>
    </source>
</evidence>
<keyword evidence="7" id="KW-0443">Lipid metabolism</keyword>
<evidence type="ECO:0000256" key="9">
    <source>
        <dbReference type="ARBA" id="ARBA00023235"/>
    </source>
</evidence>
<evidence type="ECO:0000256" key="5">
    <source>
        <dbReference type="ARBA" id="ARBA00022990"/>
    </source>
</evidence>
<evidence type="ECO:0000256" key="7">
    <source>
        <dbReference type="ARBA" id="ARBA00023098"/>
    </source>
</evidence>
<keyword evidence="4" id="KW-0276">Fatty acid metabolism</keyword>
<comment type="subcellular location">
    <subcellularLocation>
        <location evidence="1">Peroxisome</location>
    </subcellularLocation>
</comment>
<dbReference type="InterPro" id="IPR014748">
    <property type="entry name" value="Enoyl-CoA_hydra_C"/>
</dbReference>
<dbReference type="InterPro" id="IPR029045">
    <property type="entry name" value="ClpP/crotonase-like_dom_sf"/>
</dbReference>
<evidence type="ECO:0000256" key="2">
    <source>
        <dbReference type="ARBA" id="ARBA00005005"/>
    </source>
</evidence>
<dbReference type="FunFam" id="3.90.226.10:FF:000024">
    <property type="entry name" value="Delta3,5-delta2,4-dienoyl-CoA isomerase"/>
    <property type="match status" value="1"/>
</dbReference>
<sequence>MSYTHFNLTTPTEWVAHVEINRAGKLNSFHEEMWHELGEIFTKLSHDPNVRCVIFSGAGDRGFTSGLDVQAASKGPLMSSEGSDTDPARRATFLRRHISDFQACINTLETCEKPVICVLHGIAFGLALDLASACDIRICTKNVRCAVREVDIGLAADIGSLTRLPKANLPFSWIKDVCLTAREFGADEALRVGFVSEVAEDKNKAMQRAVELAGTIAGKSPVAVQATKEVLNWSRDHSVQDGLRYVQVWNSAMLQAGDVKSALMGGIQKKKPRFEKL</sequence>
<dbReference type="InterPro" id="IPR045002">
    <property type="entry name" value="Ech1-like"/>
</dbReference>
<dbReference type="FunFam" id="1.10.12.10:FF:000004">
    <property type="entry name" value="Delta3,5-delta2,4-dienoyl-CoA isomerase"/>
    <property type="match status" value="1"/>
</dbReference>
<protein>
    <submittedName>
        <fullName evidence="10">Enoyl-CoA hydratase/isomerase family protein</fullName>
    </submittedName>
</protein>
<evidence type="ECO:0000313" key="11">
    <source>
        <dbReference type="Proteomes" id="UP000799421"/>
    </source>
</evidence>
<evidence type="ECO:0000313" key="10">
    <source>
        <dbReference type="EMBL" id="KAF2859184.1"/>
    </source>
</evidence>
<dbReference type="EMBL" id="MU005996">
    <property type="protein sequence ID" value="KAF2859184.1"/>
    <property type="molecule type" value="Genomic_DNA"/>
</dbReference>
<evidence type="ECO:0000256" key="1">
    <source>
        <dbReference type="ARBA" id="ARBA00004275"/>
    </source>
</evidence>
<dbReference type="GO" id="GO:0005739">
    <property type="term" value="C:mitochondrion"/>
    <property type="evidence" value="ECO:0007669"/>
    <property type="project" value="TreeGrafter"/>
</dbReference>
<keyword evidence="11" id="KW-1185">Reference proteome</keyword>
<dbReference type="SUPFAM" id="SSF52096">
    <property type="entry name" value="ClpP/crotonase"/>
    <property type="match status" value="1"/>
</dbReference>
<dbReference type="UniPathway" id="UPA00659"/>
<gene>
    <name evidence="10" type="ORF">K470DRAFT_277896</name>
</gene>